<proteinExistence type="predicted"/>
<accession>A0ABN7WT35</accession>
<name>A0ABN7WT35_GIGMA</name>
<keyword evidence="2" id="KW-1185">Reference proteome</keyword>
<evidence type="ECO:0000313" key="1">
    <source>
        <dbReference type="EMBL" id="CAG8840170.1"/>
    </source>
</evidence>
<comment type="caution">
    <text evidence="1">The sequence shown here is derived from an EMBL/GenBank/DDBJ whole genome shotgun (WGS) entry which is preliminary data.</text>
</comment>
<sequence length="135" mass="15248">IHSDRLTVDQLKIRLTNRGVSYNNESTKQDLISLLDITLSQELEFQKIGVVSLTADCNIITELSAEALNPNEKENQKFGKRGRGKRISKHIITYLEGYFLAGNADKSDRYTAEEMYNELLELVKAGSLEESDVPK</sequence>
<dbReference type="InterPro" id="IPR036269">
    <property type="entry name" value="Rho_N_sf"/>
</dbReference>
<organism evidence="1 2">
    <name type="scientific">Gigaspora margarita</name>
    <dbReference type="NCBI Taxonomy" id="4874"/>
    <lineage>
        <taxon>Eukaryota</taxon>
        <taxon>Fungi</taxon>
        <taxon>Fungi incertae sedis</taxon>
        <taxon>Mucoromycota</taxon>
        <taxon>Glomeromycotina</taxon>
        <taxon>Glomeromycetes</taxon>
        <taxon>Diversisporales</taxon>
        <taxon>Gigasporaceae</taxon>
        <taxon>Gigaspora</taxon>
    </lineage>
</organism>
<feature type="non-terminal residue" evidence="1">
    <location>
        <position position="1"/>
    </location>
</feature>
<dbReference type="EMBL" id="CAJVQB010062231">
    <property type="protein sequence ID" value="CAG8840170.1"/>
    <property type="molecule type" value="Genomic_DNA"/>
</dbReference>
<dbReference type="Proteomes" id="UP000789901">
    <property type="component" value="Unassembled WGS sequence"/>
</dbReference>
<dbReference type="SUPFAM" id="SSF68912">
    <property type="entry name" value="Rho N-terminal domain-like"/>
    <property type="match status" value="1"/>
</dbReference>
<feature type="non-terminal residue" evidence="1">
    <location>
        <position position="135"/>
    </location>
</feature>
<dbReference type="Gene3D" id="1.10.720.30">
    <property type="entry name" value="SAP domain"/>
    <property type="match status" value="1"/>
</dbReference>
<reference evidence="1 2" key="1">
    <citation type="submission" date="2021-06" db="EMBL/GenBank/DDBJ databases">
        <authorList>
            <person name="Kallberg Y."/>
            <person name="Tangrot J."/>
            <person name="Rosling A."/>
        </authorList>
    </citation>
    <scope>NUCLEOTIDE SEQUENCE [LARGE SCALE GENOMIC DNA]</scope>
    <source>
        <strain evidence="1 2">120-4 pot B 10/14</strain>
    </source>
</reference>
<evidence type="ECO:0000313" key="2">
    <source>
        <dbReference type="Proteomes" id="UP000789901"/>
    </source>
</evidence>
<protein>
    <submittedName>
        <fullName evidence="1">28464_t:CDS:1</fullName>
    </submittedName>
</protein>
<dbReference type="InterPro" id="IPR036361">
    <property type="entry name" value="SAP_dom_sf"/>
</dbReference>
<gene>
    <name evidence="1" type="ORF">GMARGA_LOCUS34783</name>
</gene>